<dbReference type="GO" id="GO:0160150">
    <property type="term" value="F:tRNA pseudouridine(13) synthase activity"/>
    <property type="evidence" value="ECO:0007669"/>
    <property type="project" value="UniProtKB-EC"/>
</dbReference>
<dbReference type="Proteomes" id="UP000290244">
    <property type="component" value="Chromosome"/>
</dbReference>
<dbReference type="PROSITE" id="PS01268">
    <property type="entry name" value="UPF0024"/>
    <property type="match status" value="1"/>
</dbReference>
<dbReference type="InterPro" id="IPR042214">
    <property type="entry name" value="TruD_catalytic"/>
</dbReference>
<proteinExistence type="inferred from homology"/>
<reference evidence="6 7" key="1">
    <citation type="submission" date="2018-12" db="EMBL/GenBank/DDBJ databases">
        <title>Complete genome of Litorilituus sediminis.</title>
        <authorList>
            <person name="Liu A."/>
            <person name="Rong J."/>
        </authorList>
    </citation>
    <scope>NUCLEOTIDE SEQUENCE [LARGE SCALE GENOMIC DNA]</scope>
    <source>
        <strain evidence="6 7">JCM 17549</strain>
    </source>
</reference>
<dbReference type="GO" id="GO:0031119">
    <property type="term" value="P:tRNA pseudouridine synthesis"/>
    <property type="evidence" value="ECO:0007669"/>
    <property type="project" value="UniProtKB-UniRule"/>
</dbReference>
<accession>A0A4P6P5P9</accession>
<dbReference type="SUPFAM" id="SSF55120">
    <property type="entry name" value="Pseudouridine synthase"/>
    <property type="match status" value="1"/>
</dbReference>
<comment type="similarity">
    <text evidence="1 4">Belongs to the pseudouridine synthase TruD family.</text>
</comment>
<evidence type="ECO:0000256" key="1">
    <source>
        <dbReference type="ARBA" id="ARBA00007953"/>
    </source>
</evidence>
<dbReference type="Pfam" id="PF01142">
    <property type="entry name" value="TruD"/>
    <property type="match status" value="2"/>
</dbReference>
<keyword evidence="7" id="KW-1185">Reference proteome</keyword>
<dbReference type="GO" id="GO:0003723">
    <property type="term" value="F:RNA binding"/>
    <property type="evidence" value="ECO:0007669"/>
    <property type="project" value="InterPro"/>
</dbReference>
<dbReference type="PANTHER" id="PTHR47811:SF1">
    <property type="entry name" value="TRNA PSEUDOURIDINE SYNTHASE D"/>
    <property type="match status" value="1"/>
</dbReference>
<dbReference type="InterPro" id="IPR001656">
    <property type="entry name" value="PsdUridine_synth_TruD"/>
</dbReference>
<comment type="function">
    <text evidence="4">Responsible for synthesis of pseudouridine from uracil-13 in transfer RNAs.</text>
</comment>
<dbReference type="PANTHER" id="PTHR47811">
    <property type="entry name" value="TRNA PSEUDOURIDINE SYNTHASE D"/>
    <property type="match status" value="1"/>
</dbReference>
<dbReference type="CDD" id="cd02575">
    <property type="entry name" value="PseudoU_synth_EcTruD"/>
    <property type="match status" value="1"/>
</dbReference>
<dbReference type="InterPro" id="IPR050170">
    <property type="entry name" value="TruD_pseudoU_synthase"/>
</dbReference>
<evidence type="ECO:0000259" key="5">
    <source>
        <dbReference type="PROSITE" id="PS50984"/>
    </source>
</evidence>
<evidence type="ECO:0000256" key="2">
    <source>
        <dbReference type="ARBA" id="ARBA00022694"/>
    </source>
</evidence>
<dbReference type="HAMAP" id="MF_01082">
    <property type="entry name" value="TruD"/>
    <property type="match status" value="1"/>
</dbReference>
<dbReference type="PROSITE" id="PS50984">
    <property type="entry name" value="TRUD"/>
    <property type="match status" value="1"/>
</dbReference>
<feature type="domain" description="TRUD" evidence="5">
    <location>
        <begin position="153"/>
        <end position="300"/>
    </location>
</feature>
<name>A0A4P6P5P9_9GAMM</name>
<dbReference type="NCBIfam" id="TIGR00094">
    <property type="entry name" value="tRNA_TruD_broad"/>
    <property type="match status" value="1"/>
</dbReference>
<dbReference type="InterPro" id="IPR020103">
    <property type="entry name" value="PsdUridine_synth_cat_dom_sf"/>
</dbReference>
<sequence length="356" mass="40492">MTTEFAYLYGKPKSSGLLRSQMSDFKVFEQLPFSPCGEGEHLYIYIRKTGANTVFVARELAKYFQVKEQLVSYAGLKDRFAVTEQWFAVHLPGKQTYDLSDVNIEGVEVLSFQRHNKKLRTGALSGNRFELTLRKVTELNALAKRWQEITQGGVPNYFGEQRFGIDGGNIARAEALFAGTKVKDKKKRGIYLSAARSYLFNQIVEQRIKQNNFNQPLVGDVMMLAGSQSVFKLAEVDEEINQRFREHDIDITAPMWGAGELLTLAEPKELEQNVADQNMSFCQGLAKFGLKQERRRIRLVISDADIDLVVDDQEQDSTVKVSFFLPAGCYATTVLRELVNYQDMTQRVQAKEAEKH</sequence>
<keyword evidence="3 4" id="KW-0413">Isomerase</keyword>
<organism evidence="6 7">
    <name type="scientific">Litorilituus sediminis</name>
    <dbReference type="NCBI Taxonomy" id="718192"/>
    <lineage>
        <taxon>Bacteria</taxon>
        <taxon>Pseudomonadati</taxon>
        <taxon>Pseudomonadota</taxon>
        <taxon>Gammaproteobacteria</taxon>
        <taxon>Alteromonadales</taxon>
        <taxon>Colwelliaceae</taxon>
        <taxon>Litorilituus</taxon>
    </lineage>
</organism>
<gene>
    <name evidence="4 6" type="primary">truD</name>
    <name evidence="6" type="ORF">EMK97_06920</name>
</gene>
<dbReference type="InterPro" id="IPR043165">
    <property type="entry name" value="TruD_insert_sf"/>
</dbReference>
<evidence type="ECO:0000313" key="7">
    <source>
        <dbReference type="Proteomes" id="UP000290244"/>
    </source>
</evidence>
<dbReference type="InterPro" id="IPR020119">
    <property type="entry name" value="PsdUridine_synth_TruD_CS"/>
</dbReference>
<keyword evidence="2 4" id="KW-0819">tRNA processing</keyword>
<protein>
    <recommendedName>
        <fullName evidence="4">tRNA pseudouridine synthase D</fullName>
        <ecNumber evidence="4">5.4.99.27</ecNumber>
    </recommendedName>
    <alternativeName>
        <fullName evidence="4">tRNA pseudouridine(13) synthase</fullName>
    </alternativeName>
    <alternativeName>
        <fullName evidence="4">tRNA pseudouridylate synthase D</fullName>
    </alternativeName>
    <alternativeName>
        <fullName evidence="4">tRNA-uridine isomerase D</fullName>
    </alternativeName>
</protein>
<dbReference type="EC" id="5.4.99.27" evidence="4"/>
<dbReference type="Gene3D" id="3.30.2350.20">
    <property type="entry name" value="TruD, catalytic domain"/>
    <property type="match status" value="1"/>
</dbReference>
<comment type="catalytic activity">
    <reaction evidence="4">
        <text>uridine(13) in tRNA = pseudouridine(13) in tRNA</text>
        <dbReference type="Rhea" id="RHEA:42540"/>
        <dbReference type="Rhea" id="RHEA-COMP:10105"/>
        <dbReference type="Rhea" id="RHEA-COMP:10106"/>
        <dbReference type="ChEBI" id="CHEBI:65314"/>
        <dbReference type="ChEBI" id="CHEBI:65315"/>
        <dbReference type="EC" id="5.4.99.27"/>
    </reaction>
</comment>
<evidence type="ECO:0000313" key="6">
    <source>
        <dbReference type="EMBL" id="QBG35469.1"/>
    </source>
</evidence>
<dbReference type="RefSeq" id="WP_130600674.1">
    <property type="nucleotide sequence ID" value="NZ_CP034759.1"/>
</dbReference>
<dbReference type="AlphaFoldDB" id="A0A4P6P5P9"/>
<dbReference type="InterPro" id="IPR011760">
    <property type="entry name" value="PsdUridine_synth_TruD_insert"/>
</dbReference>
<dbReference type="Gene3D" id="3.30.2340.10">
    <property type="entry name" value="TruD, insertion domain"/>
    <property type="match status" value="1"/>
</dbReference>
<feature type="active site" description="Nucleophile" evidence="4">
    <location>
        <position position="78"/>
    </location>
</feature>
<evidence type="ECO:0000256" key="4">
    <source>
        <dbReference type="HAMAP-Rule" id="MF_01082"/>
    </source>
</evidence>
<evidence type="ECO:0000256" key="3">
    <source>
        <dbReference type="ARBA" id="ARBA00023235"/>
    </source>
</evidence>
<dbReference type="EMBL" id="CP034759">
    <property type="protein sequence ID" value="QBG35469.1"/>
    <property type="molecule type" value="Genomic_DNA"/>
</dbReference>
<dbReference type="KEGG" id="lsd:EMK97_06920"/>
<dbReference type="GO" id="GO:0005829">
    <property type="term" value="C:cytosol"/>
    <property type="evidence" value="ECO:0007669"/>
    <property type="project" value="TreeGrafter"/>
</dbReference>
<dbReference type="OrthoDB" id="1550679at2"/>